<dbReference type="AlphaFoldDB" id="A0A1U7ZQH3"/>
<dbReference type="InParanoid" id="A0A1U7ZQH3"/>
<evidence type="ECO:0000256" key="2">
    <source>
        <dbReference type="PROSITE-ProRule" id="PRU00708"/>
    </source>
</evidence>
<feature type="repeat" description="PPR" evidence="2">
    <location>
        <begin position="247"/>
        <end position="277"/>
    </location>
</feature>
<proteinExistence type="predicted"/>
<dbReference type="OrthoDB" id="185373at2759"/>
<keyword evidence="1" id="KW-0677">Repeat</keyword>
<protein>
    <submittedName>
        <fullName evidence="5">Pentatricopeptide repeat-containing protein At1g08070, chloroplastic-like</fullName>
    </submittedName>
</protein>
<dbReference type="PANTHER" id="PTHR47926:SF347">
    <property type="entry name" value="PENTATRICOPEPTIDE REPEAT-CONTAINING PROTEIN"/>
    <property type="match status" value="1"/>
</dbReference>
<name>A0A1U7ZQH3_NELNU</name>
<dbReference type="InterPro" id="IPR046960">
    <property type="entry name" value="PPR_At4g14850-like_plant"/>
</dbReference>
<dbReference type="NCBIfam" id="TIGR00756">
    <property type="entry name" value="PPR"/>
    <property type="match status" value="6"/>
</dbReference>
<evidence type="ECO:0000313" key="5">
    <source>
        <dbReference type="RefSeq" id="XP_010255668.1"/>
    </source>
</evidence>
<dbReference type="OMA" id="DQGKYIH"/>
<dbReference type="FunFam" id="1.25.40.10:FF:000470">
    <property type="entry name" value="Pentatricopeptide repeat-containing protein At5g66520"/>
    <property type="match status" value="1"/>
</dbReference>
<dbReference type="PANTHER" id="PTHR47926">
    <property type="entry name" value="PENTATRICOPEPTIDE REPEAT-CONTAINING PROTEIN"/>
    <property type="match status" value="1"/>
</dbReference>
<dbReference type="GeneID" id="104596288"/>
<feature type="repeat" description="PPR" evidence="2">
    <location>
        <begin position="176"/>
        <end position="211"/>
    </location>
</feature>
<gene>
    <name evidence="5" type="primary">LOC104596288</name>
</gene>
<dbReference type="FunFam" id="1.25.40.10:FF:000344">
    <property type="entry name" value="Pentatricopeptide repeat-containing protein"/>
    <property type="match status" value="1"/>
</dbReference>
<dbReference type="RefSeq" id="XP_010255668.1">
    <property type="nucleotide sequence ID" value="XM_010257366.1"/>
</dbReference>
<sequence length="688" mass="78067">MVSSCSKWIKHMSTDWLKNHCTSIKKTKQAHAFLLRNHLFAENRVVSKLISFLAISEMGDLNYAHKIFTQIGNPDMFIWNTMIRGYSRNGNPSEAISFFYFMIRFGVAADNFTYPFVLTACARSLAPELGRRFHGEIVKVGLESDVFVLNSLIQMYANCGYSDAARRLFDGNPLRDVVTWNVMIGAYIERGFYEQAFTWFEELMKSDNVQPDAVTFLSLLSACAKSDNLEQGRLLHSYTKELDLEKNLRVGNAILDMYCKCGDLDSARELFDRMPERDVLTWTSMLSGLTTSGCFQESLVFFGQMQSEKIRPDGVTLVSVLSACAQTGALDQGKYIHILIDKYRIDHDIILDTALVDMYAKCGSIDFALQVFNNMRVRNVFTWNTMIGGLAMHGHGLQAMALFQQMKHEGVVMPDDVTFIGLLCACSHAGLVDEGIKIFKSMKEVYHIQPRMEHYGCMVDLLCRAGLVSDALSFIEDMPIKASAALWATLLGACRSARHFELADKVGKRIIELEPDSCGRYVQLSNLYAGFHQWDAALKIRNQMTLKGIEKTPGCSWIEMNGMIHQFVAGDRSHHQTREIYMMVEEMCQRVKLVGSHVPSTTEVLFDIEEEEKENSLFLHSEKLAIAFGLINTTPGSPIRIVKNLRVCKDCHSFVKVISKAFNREIIARDRSRFHHFREGSCSCKDFW</sequence>
<reference evidence="5" key="1">
    <citation type="submission" date="2025-08" db="UniProtKB">
        <authorList>
            <consortium name="RefSeq"/>
        </authorList>
    </citation>
    <scope>IDENTIFICATION</scope>
</reference>
<dbReference type="Pfam" id="PF13041">
    <property type="entry name" value="PPR_2"/>
    <property type="match status" value="3"/>
</dbReference>
<dbReference type="InterPro" id="IPR011990">
    <property type="entry name" value="TPR-like_helical_dom_sf"/>
</dbReference>
<feature type="repeat" description="PPR" evidence="2">
    <location>
        <begin position="278"/>
        <end position="312"/>
    </location>
</feature>
<dbReference type="PROSITE" id="PS51375">
    <property type="entry name" value="PPR"/>
    <property type="match status" value="5"/>
</dbReference>
<dbReference type="InterPro" id="IPR002885">
    <property type="entry name" value="PPR_rpt"/>
</dbReference>
<dbReference type="KEGG" id="nnu:104596288"/>
<feature type="repeat" description="PPR" evidence="2">
    <location>
        <begin position="75"/>
        <end position="109"/>
    </location>
</feature>
<dbReference type="Pfam" id="PF01535">
    <property type="entry name" value="PPR"/>
    <property type="match status" value="4"/>
</dbReference>
<dbReference type="GO" id="GO:0009451">
    <property type="term" value="P:RNA modification"/>
    <property type="evidence" value="ECO:0007669"/>
    <property type="project" value="InterPro"/>
</dbReference>
<dbReference type="eggNOG" id="KOG4197">
    <property type="taxonomic scope" value="Eukaryota"/>
</dbReference>
<organism evidence="4 5">
    <name type="scientific">Nelumbo nucifera</name>
    <name type="common">Sacred lotus</name>
    <dbReference type="NCBI Taxonomy" id="4432"/>
    <lineage>
        <taxon>Eukaryota</taxon>
        <taxon>Viridiplantae</taxon>
        <taxon>Streptophyta</taxon>
        <taxon>Embryophyta</taxon>
        <taxon>Tracheophyta</taxon>
        <taxon>Spermatophyta</taxon>
        <taxon>Magnoliopsida</taxon>
        <taxon>Proteales</taxon>
        <taxon>Nelumbonaceae</taxon>
        <taxon>Nelumbo</taxon>
    </lineage>
</organism>
<evidence type="ECO:0000313" key="4">
    <source>
        <dbReference type="Proteomes" id="UP000189703"/>
    </source>
</evidence>
<dbReference type="Proteomes" id="UP000189703">
    <property type="component" value="Unplaced"/>
</dbReference>
<accession>A0A1U7ZQH3</accession>
<dbReference type="Pfam" id="PF14432">
    <property type="entry name" value="DYW_deaminase"/>
    <property type="match status" value="1"/>
</dbReference>
<dbReference type="FunFam" id="1.25.40.10:FF:000511">
    <property type="entry name" value="Pentatricopeptide repeat-containing protein"/>
    <property type="match status" value="1"/>
</dbReference>
<evidence type="ECO:0000259" key="3">
    <source>
        <dbReference type="Pfam" id="PF14432"/>
    </source>
</evidence>
<dbReference type="InterPro" id="IPR046848">
    <property type="entry name" value="E_motif"/>
</dbReference>
<dbReference type="InterPro" id="IPR032867">
    <property type="entry name" value="DYW_dom"/>
</dbReference>
<keyword evidence="4" id="KW-1185">Reference proteome</keyword>
<evidence type="ECO:0000256" key="1">
    <source>
        <dbReference type="ARBA" id="ARBA00022737"/>
    </source>
</evidence>
<dbReference type="Pfam" id="PF20431">
    <property type="entry name" value="E_motif"/>
    <property type="match status" value="1"/>
</dbReference>
<feature type="domain" description="DYW" evidence="3">
    <location>
        <begin position="597"/>
        <end position="688"/>
    </location>
</feature>
<feature type="repeat" description="PPR" evidence="2">
    <location>
        <begin position="379"/>
        <end position="413"/>
    </location>
</feature>
<dbReference type="GO" id="GO:0008270">
    <property type="term" value="F:zinc ion binding"/>
    <property type="evidence" value="ECO:0007669"/>
    <property type="project" value="InterPro"/>
</dbReference>
<dbReference type="GO" id="GO:0003723">
    <property type="term" value="F:RNA binding"/>
    <property type="evidence" value="ECO:0007669"/>
    <property type="project" value="InterPro"/>
</dbReference>
<dbReference type="Gene3D" id="1.25.40.10">
    <property type="entry name" value="Tetratricopeptide repeat domain"/>
    <property type="match status" value="3"/>
</dbReference>